<name>A0A1F7YVA4_9BACT</name>
<evidence type="ECO:0000259" key="3">
    <source>
        <dbReference type="Pfam" id="PF13399"/>
    </source>
</evidence>
<proteinExistence type="predicted"/>
<keyword evidence="2" id="KW-0472">Membrane</keyword>
<dbReference type="Gene3D" id="3.30.70.2390">
    <property type="match status" value="1"/>
</dbReference>
<dbReference type="AlphaFoldDB" id="A0A1F7YVA4"/>
<feature type="region of interest" description="Disordered" evidence="1">
    <location>
        <begin position="200"/>
        <end position="222"/>
    </location>
</feature>
<feature type="compositionally biased region" description="Low complexity" evidence="1">
    <location>
        <begin position="206"/>
        <end position="216"/>
    </location>
</feature>
<protein>
    <recommendedName>
        <fullName evidence="3">LytR/CpsA/Psr regulator C-terminal domain-containing protein</fullName>
    </recommendedName>
</protein>
<accession>A0A1F7YVA4</accession>
<keyword evidence="2" id="KW-0812">Transmembrane</keyword>
<comment type="caution">
    <text evidence="4">The sequence shown here is derived from an EMBL/GenBank/DDBJ whole genome shotgun (WGS) entry which is preliminary data.</text>
</comment>
<evidence type="ECO:0000256" key="2">
    <source>
        <dbReference type="SAM" id="Phobius"/>
    </source>
</evidence>
<dbReference type="EMBL" id="MGGP01000029">
    <property type="protein sequence ID" value="OGM31177.1"/>
    <property type="molecule type" value="Genomic_DNA"/>
</dbReference>
<organism evidence="4 5">
    <name type="scientific">Candidatus Woesebacteria bacterium RIFCSPHIGHO2_01_FULL_44_21</name>
    <dbReference type="NCBI Taxonomy" id="1802503"/>
    <lineage>
        <taxon>Bacteria</taxon>
        <taxon>Candidatus Woeseibacteriota</taxon>
    </lineage>
</organism>
<dbReference type="InterPro" id="IPR027381">
    <property type="entry name" value="LytR/CpsA/Psr_C"/>
</dbReference>
<reference evidence="4 5" key="1">
    <citation type="journal article" date="2016" name="Nat. Commun.">
        <title>Thousands of microbial genomes shed light on interconnected biogeochemical processes in an aquifer system.</title>
        <authorList>
            <person name="Anantharaman K."/>
            <person name="Brown C.T."/>
            <person name="Hug L.A."/>
            <person name="Sharon I."/>
            <person name="Castelle C.J."/>
            <person name="Probst A.J."/>
            <person name="Thomas B.C."/>
            <person name="Singh A."/>
            <person name="Wilkins M.J."/>
            <person name="Karaoz U."/>
            <person name="Brodie E.L."/>
            <person name="Williams K.H."/>
            <person name="Hubbard S.S."/>
            <person name="Banfield J.F."/>
        </authorList>
    </citation>
    <scope>NUCLEOTIDE SEQUENCE [LARGE SCALE GENOMIC DNA]</scope>
</reference>
<feature type="domain" description="LytR/CpsA/Psr regulator C-terminal" evidence="3">
    <location>
        <begin position="236"/>
        <end position="324"/>
    </location>
</feature>
<dbReference type="Pfam" id="PF13399">
    <property type="entry name" value="LytR_C"/>
    <property type="match status" value="1"/>
</dbReference>
<evidence type="ECO:0000313" key="5">
    <source>
        <dbReference type="Proteomes" id="UP000178870"/>
    </source>
</evidence>
<evidence type="ECO:0000313" key="4">
    <source>
        <dbReference type="EMBL" id="OGM31177.1"/>
    </source>
</evidence>
<feature type="transmembrane region" description="Helical" evidence="2">
    <location>
        <begin position="173"/>
        <end position="193"/>
    </location>
</feature>
<gene>
    <name evidence="4" type="ORF">A2803_01735</name>
</gene>
<sequence length="326" mass="35709">MRLGRPTLNILLSTQSLEVKTGEKSPKAVLALPPEAVHNQEVTNPKLLEKIVAEFIVKNRLKGKKGDLILSDDVVYQKIVPIADAKSEEYETQKFLDEVPFDNPNITLKKVKEDTNVHMYATNKLLFFAFKNIFEKYGIEIEKVSVSTKSPLNFLEEDKETEVGESPAKSTKVILAIFVFILVLVTGGLFLYVRFKPGETEPSPEPTTTPEVTAEPEPSPEAETEAVEELDLKSFSVQILNGTGVAGTAQTVSDLLVAFGFETVETGNAANYDYKDVTVMLKDGASQALVESIQEALGEGYKVTGSEELVDADGEFDVVVIVGKSE</sequence>
<dbReference type="Proteomes" id="UP000178870">
    <property type="component" value="Unassembled WGS sequence"/>
</dbReference>
<keyword evidence="2" id="KW-1133">Transmembrane helix</keyword>
<evidence type="ECO:0000256" key="1">
    <source>
        <dbReference type="SAM" id="MobiDB-lite"/>
    </source>
</evidence>